<protein>
    <submittedName>
        <fullName evidence="2">Uncharacterized protein</fullName>
    </submittedName>
</protein>
<keyword evidence="1" id="KW-1133">Transmembrane helix</keyword>
<keyword evidence="1" id="KW-0472">Membrane</keyword>
<feature type="transmembrane region" description="Helical" evidence="1">
    <location>
        <begin position="174"/>
        <end position="197"/>
    </location>
</feature>
<dbReference type="Proteomes" id="UP000250235">
    <property type="component" value="Unassembled WGS sequence"/>
</dbReference>
<keyword evidence="3" id="KW-1185">Reference proteome</keyword>
<gene>
    <name evidence="2" type="ORF">F511_33498</name>
</gene>
<dbReference type="EMBL" id="KV003283">
    <property type="protein sequence ID" value="KZV36677.1"/>
    <property type="molecule type" value="Genomic_DNA"/>
</dbReference>
<dbReference type="AlphaFoldDB" id="A0A2Z7BWR0"/>
<sequence length="287" mass="32043">MKRRRLERSGSACNISSCLIVNLYRDGYAEADVNAGQHPCSARRKRRRLASAKELVDEHIRFADVNSTLLEDFMREKSADGFRRPAGGRFDDVSVPSVYLSTDEFMPMCALTGCCSAFSGPLIVVIELGIKDARASGDTALSSPCWDLLATMRRVVNYHSSWARQRHVELLMRLLLSVLGFDPMSLWGFVVFLVLLFSGNPGFTAVRVFSPAGGAPGGGQKRKFYPIFDSFRMCFGVFTLFRARGLTTSFAIADSPLQRLKYSSSCFIFNSFVNSNLLFHLQQLLQQ</sequence>
<evidence type="ECO:0000313" key="2">
    <source>
        <dbReference type="EMBL" id="KZV36677.1"/>
    </source>
</evidence>
<reference evidence="2 3" key="1">
    <citation type="journal article" date="2015" name="Proc. Natl. Acad. Sci. U.S.A.">
        <title>The resurrection genome of Boea hygrometrica: A blueprint for survival of dehydration.</title>
        <authorList>
            <person name="Xiao L."/>
            <person name="Yang G."/>
            <person name="Zhang L."/>
            <person name="Yang X."/>
            <person name="Zhao S."/>
            <person name="Ji Z."/>
            <person name="Zhou Q."/>
            <person name="Hu M."/>
            <person name="Wang Y."/>
            <person name="Chen M."/>
            <person name="Xu Y."/>
            <person name="Jin H."/>
            <person name="Xiao X."/>
            <person name="Hu G."/>
            <person name="Bao F."/>
            <person name="Hu Y."/>
            <person name="Wan P."/>
            <person name="Li L."/>
            <person name="Deng X."/>
            <person name="Kuang T."/>
            <person name="Xiang C."/>
            <person name="Zhu J.K."/>
            <person name="Oliver M.J."/>
            <person name="He Y."/>
        </authorList>
    </citation>
    <scope>NUCLEOTIDE SEQUENCE [LARGE SCALE GENOMIC DNA]</scope>
    <source>
        <strain evidence="3">cv. XS01</strain>
    </source>
</reference>
<accession>A0A2Z7BWR0</accession>
<evidence type="ECO:0000313" key="3">
    <source>
        <dbReference type="Proteomes" id="UP000250235"/>
    </source>
</evidence>
<evidence type="ECO:0000256" key="1">
    <source>
        <dbReference type="SAM" id="Phobius"/>
    </source>
</evidence>
<keyword evidence="1" id="KW-0812">Transmembrane</keyword>
<proteinExistence type="predicted"/>
<name>A0A2Z7BWR0_9LAMI</name>
<organism evidence="2 3">
    <name type="scientific">Dorcoceras hygrometricum</name>
    <dbReference type="NCBI Taxonomy" id="472368"/>
    <lineage>
        <taxon>Eukaryota</taxon>
        <taxon>Viridiplantae</taxon>
        <taxon>Streptophyta</taxon>
        <taxon>Embryophyta</taxon>
        <taxon>Tracheophyta</taxon>
        <taxon>Spermatophyta</taxon>
        <taxon>Magnoliopsida</taxon>
        <taxon>eudicotyledons</taxon>
        <taxon>Gunneridae</taxon>
        <taxon>Pentapetalae</taxon>
        <taxon>asterids</taxon>
        <taxon>lamiids</taxon>
        <taxon>Lamiales</taxon>
        <taxon>Gesneriaceae</taxon>
        <taxon>Didymocarpoideae</taxon>
        <taxon>Trichosporeae</taxon>
        <taxon>Loxocarpinae</taxon>
        <taxon>Dorcoceras</taxon>
    </lineage>
</organism>